<proteinExistence type="predicted"/>
<comment type="caution">
    <text evidence="1">The sequence shown here is derived from an EMBL/GenBank/DDBJ whole genome shotgun (WGS) entry which is preliminary data.</text>
</comment>
<evidence type="ECO:0000313" key="1">
    <source>
        <dbReference type="EMBL" id="KAG0556256.1"/>
    </source>
</evidence>
<reference evidence="1 2" key="1">
    <citation type="submission" date="2020-06" db="EMBL/GenBank/DDBJ databases">
        <title>WGS assembly of Ceratodon purpureus strain R40.</title>
        <authorList>
            <person name="Carey S.B."/>
            <person name="Jenkins J."/>
            <person name="Shu S."/>
            <person name="Lovell J.T."/>
            <person name="Sreedasyam A."/>
            <person name="Maumus F."/>
            <person name="Tiley G.P."/>
            <person name="Fernandez-Pozo N."/>
            <person name="Barry K."/>
            <person name="Chen C."/>
            <person name="Wang M."/>
            <person name="Lipzen A."/>
            <person name="Daum C."/>
            <person name="Saski C.A."/>
            <person name="Payton A.C."/>
            <person name="Mcbreen J.C."/>
            <person name="Conrad R.E."/>
            <person name="Kollar L.M."/>
            <person name="Olsson S."/>
            <person name="Huttunen S."/>
            <person name="Landis J.B."/>
            <person name="Wickett N.J."/>
            <person name="Johnson M.G."/>
            <person name="Rensing S.A."/>
            <person name="Grimwood J."/>
            <person name="Schmutz J."/>
            <person name="Mcdaniel S.F."/>
        </authorList>
    </citation>
    <scope>NUCLEOTIDE SEQUENCE [LARGE SCALE GENOMIC DNA]</scope>
    <source>
        <strain evidence="1 2">R40</strain>
    </source>
</reference>
<sequence>MCGIVEWDRLVPSRLYSRVGMAMAWFRVAFDFGCGGDDHGYCVGSVEISG</sequence>
<accession>A0A8T0GA74</accession>
<evidence type="ECO:0000313" key="2">
    <source>
        <dbReference type="Proteomes" id="UP000822688"/>
    </source>
</evidence>
<dbReference type="AlphaFoldDB" id="A0A8T0GA74"/>
<dbReference type="Proteomes" id="UP000822688">
    <property type="component" value="Chromosome 11"/>
</dbReference>
<organism evidence="1 2">
    <name type="scientific">Ceratodon purpureus</name>
    <name type="common">Fire moss</name>
    <name type="synonym">Dicranum purpureum</name>
    <dbReference type="NCBI Taxonomy" id="3225"/>
    <lineage>
        <taxon>Eukaryota</taxon>
        <taxon>Viridiplantae</taxon>
        <taxon>Streptophyta</taxon>
        <taxon>Embryophyta</taxon>
        <taxon>Bryophyta</taxon>
        <taxon>Bryophytina</taxon>
        <taxon>Bryopsida</taxon>
        <taxon>Dicranidae</taxon>
        <taxon>Pseudoditrichales</taxon>
        <taxon>Ditrichaceae</taxon>
        <taxon>Ceratodon</taxon>
    </lineage>
</organism>
<gene>
    <name evidence="1" type="ORF">KC19_11G038900</name>
</gene>
<protein>
    <submittedName>
        <fullName evidence="1">Uncharacterized protein</fullName>
    </submittedName>
</protein>
<dbReference type="EMBL" id="CM026432">
    <property type="protein sequence ID" value="KAG0556256.1"/>
    <property type="molecule type" value="Genomic_DNA"/>
</dbReference>
<keyword evidence="2" id="KW-1185">Reference proteome</keyword>
<name>A0A8T0GA74_CERPU</name>